<feature type="signal peptide" evidence="1">
    <location>
        <begin position="1"/>
        <end position="20"/>
    </location>
</feature>
<comment type="caution">
    <text evidence="2">The sequence shown here is derived from an EMBL/GenBank/DDBJ whole genome shotgun (WGS) entry which is preliminary data.</text>
</comment>
<sequence length="93" mass="10330">MSNPTNVSFFLLLLVPYSQAHGGCLFIFDFNQSLSSDLISDGVHHHHLFHTFAPYLTLKNTYGFLPCTTTVIGNLFLIPMFSLEGSGDPCFKS</sequence>
<organism evidence="2 3">
    <name type="scientific">Pyrus ussuriensis x Pyrus communis</name>
    <dbReference type="NCBI Taxonomy" id="2448454"/>
    <lineage>
        <taxon>Eukaryota</taxon>
        <taxon>Viridiplantae</taxon>
        <taxon>Streptophyta</taxon>
        <taxon>Embryophyta</taxon>
        <taxon>Tracheophyta</taxon>
        <taxon>Spermatophyta</taxon>
        <taxon>Magnoliopsida</taxon>
        <taxon>eudicotyledons</taxon>
        <taxon>Gunneridae</taxon>
        <taxon>Pentapetalae</taxon>
        <taxon>rosids</taxon>
        <taxon>fabids</taxon>
        <taxon>Rosales</taxon>
        <taxon>Rosaceae</taxon>
        <taxon>Amygdaloideae</taxon>
        <taxon>Maleae</taxon>
        <taxon>Pyrus</taxon>
    </lineage>
</organism>
<reference evidence="2 3" key="1">
    <citation type="submission" date="2019-09" db="EMBL/GenBank/DDBJ databases">
        <authorList>
            <person name="Ou C."/>
        </authorList>
    </citation>
    <scope>NUCLEOTIDE SEQUENCE [LARGE SCALE GENOMIC DNA]</scope>
    <source>
        <strain evidence="2">S2</strain>
        <tissue evidence="2">Leaf</tissue>
    </source>
</reference>
<feature type="chain" id="PRO_5024410039" evidence="1">
    <location>
        <begin position="21"/>
        <end position="93"/>
    </location>
</feature>
<reference evidence="2 3" key="3">
    <citation type="submission" date="2019-11" db="EMBL/GenBank/DDBJ databases">
        <title>A de novo genome assembly of a pear dwarfing rootstock.</title>
        <authorList>
            <person name="Wang F."/>
            <person name="Wang J."/>
            <person name="Li S."/>
            <person name="Zhang Y."/>
            <person name="Fang M."/>
            <person name="Ma L."/>
            <person name="Zhao Y."/>
            <person name="Jiang S."/>
        </authorList>
    </citation>
    <scope>NUCLEOTIDE SEQUENCE [LARGE SCALE GENOMIC DNA]</scope>
    <source>
        <strain evidence="2">S2</strain>
        <tissue evidence="2">Leaf</tissue>
    </source>
</reference>
<keyword evidence="3" id="KW-1185">Reference proteome</keyword>
<evidence type="ECO:0000313" key="2">
    <source>
        <dbReference type="EMBL" id="KAB2606428.1"/>
    </source>
</evidence>
<dbReference type="EMBL" id="SMOL01000559">
    <property type="protein sequence ID" value="KAB2606428.1"/>
    <property type="molecule type" value="Genomic_DNA"/>
</dbReference>
<protein>
    <submittedName>
        <fullName evidence="2">Uncharacterized protein</fullName>
    </submittedName>
</protein>
<dbReference type="Proteomes" id="UP000327157">
    <property type="component" value="Chromosome 11"/>
</dbReference>
<reference evidence="3" key="2">
    <citation type="submission" date="2019-10" db="EMBL/GenBank/DDBJ databases">
        <title>A de novo genome assembly of a pear dwarfing rootstock.</title>
        <authorList>
            <person name="Wang F."/>
            <person name="Wang J."/>
            <person name="Li S."/>
            <person name="Zhang Y."/>
            <person name="Fang M."/>
            <person name="Ma L."/>
            <person name="Zhao Y."/>
            <person name="Jiang S."/>
        </authorList>
    </citation>
    <scope>NUCLEOTIDE SEQUENCE [LARGE SCALE GENOMIC DNA]</scope>
</reference>
<evidence type="ECO:0000256" key="1">
    <source>
        <dbReference type="SAM" id="SignalP"/>
    </source>
</evidence>
<proteinExistence type="predicted"/>
<accession>A0A5N5FTF7</accession>
<dbReference type="AlphaFoldDB" id="A0A5N5FTF7"/>
<gene>
    <name evidence="2" type="ORF">D8674_006145</name>
</gene>
<name>A0A5N5FTF7_9ROSA</name>
<dbReference type="OrthoDB" id="26525at2759"/>
<evidence type="ECO:0000313" key="3">
    <source>
        <dbReference type="Proteomes" id="UP000327157"/>
    </source>
</evidence>
<keyword evidence="1" id="KW-0732">Signal</keyword>